<name>A0A0G1IPV7_9BACT</name>
<evidence type="ECO:0000256" key="5">
    <source>
        <dbReference type="ARBA" id="ARBA00022643"/>
    </source>
</evidence>
<dbReference type="Proteomes" id="UP000033945">
    <property type="component" value="Unassembled WGS sequence"/>
</dbReference>
<evidence type="ECO:0000256" key="10">
    <source>
        <dbReference type="ARBA" id="ARBA00048205"/>
    </source>
</evidence>
<feature type="binding site" evidence="13">
    <location>
        <position position="134"/>
    </location>
    <ligand>
        <name>FMN</name>
        <dbReference type="ChEBI" id="CHEBI:58210"/>
    </ligand>
</feature>
<dbReference type="InterPro" id="IPR013785">
    <property type="entry name" value="Aldolase_TIM"/>
</dbReference>
<evidence type="ECO:0000256" key="1">
    <source>
        <dbReference type="ARBA" id="ARBA00001917"/>
    </source>
</evidence>
<feature type="non-terminal residue" evidence="15">
    <location>
        <position position="1"/>
    </location>
</feature>
<evidence type="ECO:0000256" key="2">
    <source>
        <dbReference type="ARBA" id="ARBA00002790"/>
    </source>
</evidence>
<keyword evidence="3" id="KW-0820">tRNA-binding</keyword>
<sequence>AIWTEFVSCDGLCSDGRSALLKNLQFMEAERPIVAQFFGAKPDNFYQCALLAQELGFDGIDINMGCPDRSVEKQRAGAALMRDHKLAQKIIKETKRGAGDLPVSIKTRIGYDSDILDEWLPRLLETELAAVTVHARTREEMSRVPAHWEAVARAAEIARRYDSSPDRARIIGNGDIASLADAERKVRQSGADGAMIGRGIFGNPWFFNKEKDINSISIEEKLSVMLEHTFLFEKLFNGKKNFDTMKKHYKAYVHGFDGVKELRVKLMTARDAGEVAKIVSSSAFFTK</sequence>
<feature type="domain" description="DUS-like FMN-binding" evidence="14">
    <location>
        <begin position="19"/>
        <end position="278"/>
    </location>
</feature>
<dbReference type="AlphaFoldDB" id="A0A0G1IPV7"/>
<keyword evidence="7" id="KW-0521">NADP</keyword>
<gene>
    <name evidence="15" type="ORF">UW55_C0041G0006</name>
</gene>
<accession>A0A0G1IPV7</accession>
<reference evidence="15 16" key="1">
    <citation type="journal article" date="2015" name="Nature">
        <title>rRNA introns, odd ribosomes, and small enigmatic genomes across a large radiation of phyla.</title>
        <authorList>
            <person name="Brown C.T."/>
            <person name="Hug L.A."/>
            <person name="Thomas B.C."/>
            <person name="Sharon I."/>
            <person name="Castelle C.J."/>
            <person name="Singh A."/>
            <person name="Wilkins M.J."/>
            <person name="Williams K.H."/>
            <person name="Banfield J.F."/>
        </authorList>
    </citation>
    <scope>NUCLEOTIDE SEQUENCE [LARGE SCALE GENOMIC DNA]</scope>
</reference>
<dbReference type="InterPro" id="IPR001269">
    <property type="entry name" value="DUS_fam"/>
</dbReference>
<feature type="binding site" evidence="13">
    <location>
        <position position="36"/>
    </location>
    <ligand>
        <name>FMN</name>
        <dbReference type="ChEBI" id="CHEBI:58210"/>
    </ligand>
</feature>
<evidence type="ECO:0000259" key="14">
    <source>
        <dbReference type="Pfam" id="PF01207"/>
    </source>
</evidence>
<dbReference type="GO" id="GO:0000049">
    <property type="term" value="F:tRNA binding"/>
    <property type="evidence" value="ECO:0007669"/>
    <property type="project" value="UniProtKB-KW"/>
</dbReference>
<organism evidence="15 16">
    <name type="scientific">Candidatus Giovannonibacteria bacterium GW2011_GWA2_44_26</name>
    <dbReference type="NCBI Taxonomy" id="1618648"/>
    <lineage>
        <taxon>Bacteria</taxon>
        <taxon>Candidatus Giovannoniibacteriota</taxon>
    </lineage>
</organism>
<keyword evidence="8" id="KW-0694">RNA-binding</keyword>
<dbReference type="GO" id="GO:0017150">
    <property type="term" value="F:tRNA dihydrouridine synthase activity"/>
    <property type="evidence" value="ECO:0007669"/>
    <property type="project" value="InterPro"/>
</dbReference>
<feature type="active site" description="Proton donor" evidence="12">
    <location>
        <position position="66"/>
    </location>
</feature>
<dbReference type="Gene3D" id="1.10.1200.80">
    <property type="entry name" value="Putative flavin oxidoreducatase, domain 2"/>
    <property type="match status" value="1"/>
</dbReference>
<keyword evidence="9" id="KW-0560">Oxidoreductase</keyword>
<dbReference type="InterPro" id="IPR035587">
    <property type="entry name" value="DUS-like_FMN-bd"/>
</dbReference>
<comment type="function">
    <text evidence="2">Catalyzes the synthesis of 5,6-dihydrouridine (D), a modified base found in the D-loop of most tRNAs, via the reduction of the C5-C6 double bond in target uridines.</text>
</comment>
<dbReference type="PIRSF" id="PIRSF006621">
    <property type="entry name" value="Dus"/>
    <property type="match status" value="1"/>
</dbReference>
<dbReference type="PANTHER" id="PTHR45846:SF1">
    <property type="entry name" value="TRNA-DIHYDROURIDINE(47) SYNTHASE [NAD(P)(+)]-LIKE"/>
    <property type="match status" value="1"/>
</dbReference>
<dbReference type="PANTHER" id="PTHR45846">
    <property type="entry name" value="TRNA-DIHYDROURIDINE(47) SYNTHASE [NAD(P)(+)]-LIKE"/>
    <property type="match status" value="1"/>
</dbReference>
<evidence type="ECO:0000256" key="9">
    <source>
        <dbReference type="ARBA" id="ARBA00023002"/>
    </source>
</evidence>
<proteinExistence type="predicted"/>
<dbReference type="Gene3D" id="3.20.20.70">
    <property type="entry name" value="Aldolase class I"/>
    <property type="match status" value="1"/>
</dbReference>
<dbReference type="CDD" id="cd02801">
    <property type="entry name" value="DUS_like_FMN"/>
    <property type="match status" value="1"/>
</dbReference>
<evidence type="ECO:0000313" key="15">
    <source>
        <dbReference type="EMBL" id="KKT60998.1"/>
    </source>
</evidence>
<keyword evidence="5 13" id="KW-0288">FMN</keyword>
<evidence type="ECO:0000256" key="12">
    <source>
        <dbReference type="PIRSR" id="PIRSR006621-1"/>
    </source>
</evidence>
<evidence type="ECO:0000256" key="13">
    <source>
        <dbReference type="PIRSR" id="PIRSR006621-2"/>
    </source>
</evidence>
<evidence type="ECO:0000256" key="4">
    <source>
        <dbReference type="ARBA" id="ARBA00022630"/>
    </source>
</evidence>
<evidence type="ECO:0000313" key="16">
    <source>
        <dbReference type="Proteomes" id="UP000033945"/>
    </source>
</evidence>
<evidence type="ECO:0000256" key="6">
    <source>
        <dbReference type="ARBA" id="ARBA00022694"/>
    </source>
</evidence>
<dbReference type="InterPro" id="IPR024036">
    <property type="entry name" value="tRNA-dHydroUridine_Synthase_C"/>
</dbReference>
<feature type="binding site" evidence="13">
    <location>
        <begin position="197"/>
        <end position="198"/>
    </location>
    <ligand>
        <name>FMN</name>
        <dbReference type="ChEBI" id="CHEBI:58210"/>
    </ligand>
</feature>
<protein>
    <submittedName>
        <fullName evidence="15">tRNA-dihydrouridine synthase</fullName>
    </submittedName>
</protein>
<dbReference type="PROSITE" id="PS01136">
    <property type="entry name" value="UPF0034"/>
    <property type="match status" value="1"/>
</dbReference>
<comment type="catalytic activity">
    <reaction evidence="11">
        <text>a 5,6-dihydrouridine in tRNA + NAD(+) = a uridine in tRNA + NADH + H(+)</text>
        <dbReference type="Rhea" id="RHEA:54452"/>
        <dbReference type="Rhea" id="RHEA-COMP:13339"/>
        <dbReference type="Rhea" id="RHEA-COMP:13887"/>
        <dbReference type="ChEBI" id="CHEBI:15378"/>
        <dbReference type="ChEBI" id="CHEBI:57540"/>
        <dbReference type="ChEBI" id="CHEBI:57945"/>
        <dbReference type="ChEBI" id="CHEBI:65315"/>
        <dbReference type="ChEBI" id="CHEBI:74443"/>
    </reaction>
</comment>
<dbReference type="InterPro" id="IPR018517">
    <property type="entry name" value="tRNA_hU_synthase_CS"/>
</dbReference>
<keyword evidence="4" id="KW-0285">Flavoprotein</keyword>
<evidence type="ECO:0000256" key="8">
    <source>
        <dbReference type="ARBA" id="ARBA00022884"/>
    </source>
</evidence>
<dbReference type="GO" id="GO:0050660">
    <property type="term" value="F:flavin adenine dinucleotide binding"/>
    <property type="evidence" value="ECO:0007669"/>
    <property type="project" value="InterPro"/>
</dbReference>
<comment type="cofactor">
    <cofactor evidence="1 13">
        <name>FMN</name>
        <dbReference type="ChEBI" id="CHEBI:58210"/>
    </cofactor>
</comment>
<evidence type="ECO:0000256" key="3">
    <source>
        <dbReference type="ARBA" id="ARBA00022555"/>
    </source>
</evidence>
<evidence type="ECO:0000256" key="11">
    <source>
        <dbReference type="ARBA" id="ARBA00048802"/>
    </source>
</evidence>
<comment type="catalytic activity">
    <reaction evidence="10">
        <text>a 5,6-dihydrouridine in tRNA + NADP(+) = a uridine in tRNA + NADPH + H(+)</text>
        <dbReference type="Rhea" id="RHEA:23624"/>
        <dbReference type="Rhea" id="RHEA-COMP:13339"/>
        <dbReference type="Rhea" id="RHEA-COMP:13887"/>
        <dbReference type="ChEBI" id="CHEBI:15378"/>
        <dbReference type="ChEBI" id="CHEBI:57783"/>
        <dbReference type="ChEBI" id="CHEBI:58349"/>
        <dbReference type="ChEBI" id="CHEBI:65315"/>
        <dbReference type="ChEBI" id="CHEBI:74443"/>
    </reaction>
</comment>
<dbReference type="SUPFAM" id="SSF51395">
    <property type="entry name" value="FMN-linked oxidoreductases"/>
    <property type="match status" value="1"/>
</dbReference>
<evidence type="ECO:0000256" key="7">
    <source>
        <dbReference type="ARBA" id="ARBA00022857"/>
    </source>
</evidence>
<keyword evidence="13" id="KW-0547">Nucleotide-binding</keyword>
<dbReference type="EMBL" id="LCIT01000041">
    <property type="protein sequence ID" value="KKT60998.1"/>
    <property type="molecule type" value="Genomic_DNA"/>
</dbReference>
<comment type="caution">
    <text evidence="15">The sequence shown here is derived from an EMBL/GenBank/DDBJ whole genome shotgun (WGS) entry which is preliminary data.</text>
</comment>
<dbReference type="Pfam" id="PF01207">
    <property type="entry name" value="Dus"/>
    <property type="match status" value="1"/>
</dbReference>
<keyword evidence="6" id="KW-0819">tRNA processing</keyword>
<dbReference type="PATRIC" id="fig|1618648.3.peg.1082"/>
<feature type="binding site" evidence="13">
    <location>
        <position position="106"/>
    </location>
    <ligand>
        <name>FMN</name>
        <dbReference type="ChEBI" id="CHEBI:58210"/>
    </ligand>
</feature>